<evidence type="ECO:0000259" key="4">
    <source>
        <dbReference type="SMART" id="SM00990"/>
    </source>
</evidence>
<comment type="caution">
    <text evidence="5">The sequence shown here is derived from an EMBL/GenBank/DDBJ whole genome shotgun (WGS) entry which is preliminary data.</text>
</comment>
<dbReference type="Gene3D" id="3.40.1350.10">
    <property type="match status" value="1"/>
</dbReference>
<dbReference type="GO" id="GO:0004518">
    <property type="term" value="F:nuclease activity"/>
    <property type="evidence" value="ECO:0007669"/>
    <property type="project" value="UniProtKB-KW"/>
</dbReference>
<dbReference type="GO" id="GO:0003676">
    <property type="term" value="F:nucleic acid binding"/>
    <property type="evidence" value="ECO:0007669"/>
    <property type="project" value="InterPro"/>
</dbReference>
<dbReference type="RefSeq" id="WP_188516940.1">
    <property type="nucleotide sequence ID" value="NZ_BMES01000001.1"/>
</dbReference>
<dbReference type="Proteomes" id="UP000603912">
    <property type="component" value="Unassembled WGS sequence"/>
</dbReference>
<proteinExistence type="predicted"/>
<dbReference type="InterPro" id="IPR014883">
    <property type="entry name" value="VRR_NUC"/>
</dbReference>
<gene>
    <name evidence="5" type="ORF">GCM10007036_14010</name>
</gene>
<evidence type="ECO:0000256" key="2">
    <source>
        <dbReference type="ARBA" id="ARBA00022722"/>
    </source>
</evidence>
<dbReference type="GO" id="GO:0016788">
    <property type="term" value="F:hydrolase activity, acting on ester bonds"/>
    <property type="evidence" value="ECO:0007669"/>
    <property type="project" value="InterPro"/>
</dbReference>
<dbReference type="InterPro" id="IPR011856">
    <property type="entry name" value="tRNA_endonuc-like_dom_sf"/>
</dbReference>
<protein>
    <recommendedName>
        <fullName evidence="4">VRR-NUC domain-containing protein</fullName>
    </recommendedName>
</protein>
<keyword evidence="3" id="KW-0378">Hydrolase</keyword>
<sequence length="125" mass="13693">MVPRANEDAIQIAIVTYLRMVLPRVAKVFHVPNGGKRNKSEAAKLKAMGVLPGVPDILIMVPPGRLYLAEVKSGKGTLEPEQQEFAREALQMGFGWCCVRSIDDMRKALAVWQVETCDASLGSLV</sequence>
<reference evidence="5" key="2">
    <citation type="submission" date="2020-09" db="EMBL/GenBank/DDBJ databases">
        <authorList>
            <person name="Sun Q."/>
            <person name="Zhou Y."/>
        </authorList>
    </citation>
    <scope>NUCLEOTIDE SEQUENCE</scope>
    <source>
        <strain evidence="5">CGMCC 1.12214</strain>
    </source>
</reference>
<keyword evidence="2" id="KW-0540">Nuclease</keyword>
<dbReference type="EMBL" id="BMES01000001">
    <property type="protein sequence ID" value="GGH14590.1"/>
    <property type="molecule type" value="Genomic_DNA"/>
</dbReference>
<comment type="cofactor">
    <cofactor evidence="1">
        <name>Mg(2+)</name>
        <dbReference type="ChEBI" id="CHEBI:18420"/>
    </cofactor>
</comment>
<evidence type="ECO:0000313" key="6">
    <source>
        <dbReference type="Proteomes" id="UP000603912"/>
    </source>
</evidence>
<evidence type="ECO:0000256" key="1">
    <source>
        <dbReference type="ARBA" id="ARBA00001946"/>
    </source>
</evidence>
<evidence type="ECO:0000256" key="3">
    <source>
        <dbReference type="ARBA" id="ARBA00022801"/>
    </source>
</evidence>
<evidence type="ECO:0000313" key="5">
    <source>
        <dbReference type="EMBL" id="GGH14590.1"/>
    </source>
</evidence>
<dbReference type="SMART" id="SM00990">
    <property type="entry name" value="VRR_NUC"/>
    <property type="match status" value="1"/>
</dbReference>
<name>A0A917MH54_9HYPH</name>
<accession>A0A917MH54</accession>
<keyword evidence="6" id="KW-1185">Reference proteome</keyword>
<organism evidence="5 6">
    <name type="scientific">Alsobacter metallidurans</name>
    <dbReference type="NCBI Taxonomy" id="340221"/>
    <lineage>
        <taxon>Bacteria</taxon>
        <taxon>Pseudomonadati</taxon>
        <taxon>Pseudomonadota</taxon>
        <taxon>Alphaproteobacteria</taxon>
        <taxon>Hyphomicrobiales</taxon>
        <taxon>Alsobacteraceae</taxon>
        <taxon>Alsobacter</taxon>
    </lineage>
</organism>
<feature type="domain" description="VRR-NUC" evidence="4">
    <location>
        <begin position="5"/>
        <end position="103"/>
    </location>
</feature>
<reference evidence="5" key="1">
    <citation type="journal article" date="2014" name="Int. J. Syst. Evol. Microbiol.">
        <title>Complete genome sequence of Corynebacterium casei LMG S-19264T (=DSM 44701T), isolated from a smear-ripened cheese.</title>
        <authorList>
            <consortium name="US DOE Joint Genome Institute (JGI-PGF)"/>
            <person name="Walter F."/>
            <person name="Albersmeier A."/>
            <person name="Kalinowski J."/>
            <person name="Ruckert C."/>
        </authorList>
    </citation>
    <scope>NUCLEOTIDE SEQUENCE</scope>
    <source>
        <strain evidence="5">CGMCC 1.12214</strain>
    </source>
</reference>
<dbReference type="AlphaFoldDB" id="A0A917MH54"/>